<comment type="caution">
    <text evidence="2">The sequence shown here is derived from an EMBL/GenBank/DDBJ whole genome shotgun (WGS) entry which is preliminary data.</text>
</comment>
<keyword evidence="1" id="KW-0175">Coiled coil</keyword>
<organism evidence="2">
    <name type="scientific">marine sediment metagenome</name>
    <dbReference type="NCBI Taxonomy" id="412755"/>
    <lineage>
        <taxon>unclassified sequences</taxon>
        <taxon>metagenomes</taxon>
        <taxon>ecological metagenomes</taxon>
    </lineage>
</organism>
<reference evidence="2" key="1">
    <citation type="journal article" date="2014" name="Front. Microbiol.">
        <title>High frequency of phylogenetically diverse reductive dehalogenase-homologous genes in deep subseafloor sedimentary metagenomes.</title>
        <authorList>
            <person name="Kawai M."/>
            <person name="Futagami T."/>
            <person name="Toyoda A."/>
            <person name="Takaki Y."/>
            <person name="Nishi S."/>
            <person name="Hori S."/>
            <person name="Arai W."/>
            <person name="Tsubouchi T."/>
            <person name="Morono Y."/>
            <person name="Uchiyama I."/>
            <person name="Ito T."/>
            <person name="Fujiyama A."/>
            <person name="Inagaki F."/>
            <person name="Takami H."/>
        </authorList>
    </citation>
    <scope>NUCLEOTIDE SEQUENCE</scope>
    <source>
        <strain evidence="2">Expedition CK06-06</strain>
    </source>
</reference>
<dbReference type="AlphaFoldDB" id="X1RTP7"/>
<protein>
    <submittedName>
        <fullName evidence="2">Uncharacterized protein</fullName>
    </submittedName>
</protein>
<dbReference type="EMBL" id="BARV01034513">
    <property type="protein sequence ID" value="GAI58884.1"/>
    <property type="molecule type" value="Genomic_DNA"/>
</dbReference>
<name>X1RTP7_9ZZZZ</name>
<gene>
    <name evidence="2" type="ORF">S06H3_54031</name>
</gene>
<evidence type="ECO:0000313" key="2">
    <source>
        <dbReference type="EMBL" id="GAI58884.1"/>
    </source>
</evidence>
<feature type="non-terminal residue" evidence="2">
    <location>
        <position position="110"/>
    </location>
</feature>
<proteinExistence type="predicted"/>
<evidence type="ECO:0000256" key="1">
    <source>
        <dbReference type="SAM" id="Coils"/>
    </source>
</evidence>
<feature type="coiled-coil region" evidence="1">
    <location>
        <begin position="1"/>
        <end position="28"/>
    </location>
</feature>
<sequence length="110" mass="13033">MERQVKVLEEQSRRLEKKRRQYSWQQAEGIISEEELRTAFKQIKSEESVISEQIGRLEHFRREPAPMDMATFKKLAEFWPGEIIGNLAKATDDVRARFAEMFDLHAIIRP</sequence>
<accession>X1RTP7</accession>